<keyword evidence="2" id="KW-1185">Reference proteome</keyword>
<dbReference type="Proteomes" id="UP000054928">
    <property type="component" value="Unassembled WGS sequence"/>
</dbReference>
<proteinExistence type="predicted"/>
<evidence type="ECO:0000313" key="2">
    <source>
        <dbReference type="Proteomes" id="UP000054928"/>
    </source>
</evidence>
<accession>A0A0P1A9N8</accession>
<dbReference type="AlphaFoldDB" id="A0A0P1A9N8"/>
<dbReference type="OrthoDB" id="98960at2759"/>
<organism evidence="1 2">
    <name type="scientific">Plasmopara halstedii</name>
    <name type="common">Downy mildew of sunflower</name>
    <dbReference type="NCBI Taxonomy" id="4781"/>
    <lineage>
        <taxon>Eukaryota</taxon>
        <taxon>Sar</taxon>
        <taxon>Stramenopiles</taxon>
        <taxon>Oomycota</taxon>
        <taxon>Peronosporomycetes</taxon>
        <taxon>Peronosporales</taxon>
        <taxon>Peronosporaceae</taxon>
        <taxon>Plasmopara</taxon>
    </lineage>
</organism>
<dbReference type="OMA" id="PRCELNT"/>
<dbReference type="GeneID" id="36399204"/>
<sequence length="528" mass="58476">MQLIASLHPRCELNTQPSASYASINHVDLDSRMSVERLVSHAKQTPDTAELLQLLDQAHILQLQPFHYAAAIGDRKFYKMMIAFLPLDTFLKEILALSQSGLSAIQCARMLESSLATEVTEFLLSCGVILTQESQNFVMALSNIATLPNCGRSRLEDPHLNRVEVGSERYMICSKTASSVGLTLRANGIHYAATKAVYVQQVCSHALKELAFYGDKLLAFSKSDTTMSVGWTGAKIADLAFDESFRASFRIFSPCRDASQRLAPGMLVVLDLENLSPPPSKEEDLMILRLYPTTGTVETRATTSSSGVCVLDIGYPDDVYLKGFRRGWYSDVHYARCVGDDPNVYLSMSDASQRYKYNIREEHDWGYDNTRVMIELPDEGIVFCRGVGDDVENPKMACVLFDKNAKIRERYAYRGKLGRWNDIVHGLSMEGLRDDACGSQQIDPGLLCMCRLLMKATVTAWWSFLNNNGLHVNDTLARGWTAVASVASATTATAGGECTTKTPTKVVATRNWNAHDIVEDVVAVTVVQ</sequence>
<protein>
    <submittedName>
        <fullName evidence="1">Uncharacterized protein</fullName>
    </submittedName>
</protein>
<name>A0A0P1A9N8_PLAHL</name>
<dbReference type="EMBL" id="CCYD01000252">
    <property type="protein sequence ID" value="CEG36898.1"/>
    <property type="molecule type" value="Genomic_DNA"/>
</dbReference>
<dbReference type="RefSeq" id="XP_024573267.1">
    <property type="nucleotide sequence ID" value="XM_024722163.1"/>
</dbReference>
<reference evidence="2" key="1">
    <citation type="submission" date="2014-09" db="EMBL/GenBank/DDBJ databases">
        <authorList>
            <person name="Sharma Rahul"/>
            <person name="Thines Marco"/>
        </authorList>
    </citation>
    <scope>NUCLEOTIDE SEQUENCE [LARGE SCALE GENOMIC DNA]</scope>
</reference>
<evidence type="ECO:0000313" key="1">
    <source>
        <dbReference type="EMBL" id="CEG36898.1"/>
    </source>
</evidence>